<reference evidence="1 2" key="2">
    <citation type="journal article" date="2022" name="Mol. Ecol. Resour.">
        <title>The genomes of chicory, endive, great burdock and yacon provide insights into Asteraceae paleo-polyploidization history and plant inulin production.</title>
        <authorList>
            <person name="Fan W."/>
            <person name="Wang S."/>
            <person name="Wang H."/>
            <person name="Wang A."/>
            <person name="Jiang F."/>
            <person name="Liu H."/>
            <person name="Zhao H."/>
            <person name="Xu D."/>
            <person name="Zhang Y."/>
        </authorList>
    </citation>
    <scope>NUCLEOTIDE SEQUENCE [LARGE SCALE GENOMIC DNA]</scope>
    <source>
        <strain evidence="2">cv. Yunnan</strain>
        <tissue evidence="1">Leaves</tissue>
    </source>
</reference>
<proteinExistence type="predicted"/>
<dbReference type="EMBL" id="CM042021">
    <property type="protein sequence ID" value="KAI3818334.1"/>
    <property type="molecule type" value="Genomic_DNA"/>
</dbReference>
<sequence length="120" mass="13049">MISGDVAPVAKASTDNTRKNIVSGTKEATEKQEIATAMDTEVAGDDARTRSSDAMKFVTSTDIIKEVNVDECKNLHNNEDDDVINHNDDDDDDDDDDSLYDDGDDDNDDGSEQHPGGKKI</sequence>
<evidence type="ECO:0000313" key="2">
    <source>
        <dbReference type="Proteomes" id="UP001056120"/>
    </source>
</evidence>
<gene>
    <name evidence="1" type="ORF">L1987_12139</name>
</gene>
<organism evidence="1 2">
    <name type="scientific">Smallanthus sonchifolius</name>
    <dbReference type="NCBI Taxonomy" id="185202"/>
    <lineage>
        <taxon>Eukaryota</taxon>
        <taxon>Viridiplantae</taxon>
        <taxon>Streptophyta</taxon>
        <taxon>Embryophyta</taxon>
        <taxon>Tracheophyta</taxon>
        <taxon>Spermatophyta</taxon>
        <taxon>Magnoliopsida</taxon>
        <taxon>eudicotyledons</taxon>
        <taxon>Gunneridae</taxon>
        <taxon>Pentapetalae</taxon>
        <taxon>asterids</taxon>
        <taxon>campanulids</taxon>
        <taxon>Asterales</taxon>
        <taxon>Asteraceae</taxon>
        <taxon>Asteroideae</taxon>
        <taxon>Heliantheae alliance</taxon>
        <taxon>Millerieae</taxon>
        <taxon>Smallanthus</taxon>
    </lineage>
</organism>
<reference evidence="2" key="1">
    <citation type="journal article" date="2022" name="Mol. Ecol. Resour.">
        <title>The genomes of chicory, endive, great burdock and yacon provide insights into Asteraceae palaeo-polyploidization history and plant inulin production.</title>
        <authorList>
            <person name="Fan W."/>
            <person name="Wang S."/>
            <person name="Wang H."/>
            <person name="Wang A."/>
            <person name="Jiang F."/>
            <person name="Liu H."/>
            <person name="Zhao H."/>
            <person name="Xu D."/>
            <person name="Zhang Y."/>
        </authorList>
    </citation>
    <scope>NUCLEOTIDE SEQUENCE [LARGE SCALE GENOMIC DNA]</scope>
    <source>
        <strain evidence="2">cv. Yunnan</strain>
    </source>
</reference>
<accession>A0ACB9JCX9</accession>
<comment type="caution">
    <text evidence="1">The sequence shown here is derived from an EMBL/GenBank/DDBJ whole genome shotgun (WGS) entry which is preliminary data.</text>
</comment>
<protein>
    <submittedName>
        <fullName evidence="1">Uncharacterized protein</fullName>
    </submittedName>
</protein>
<name>A0ACB9JCX9_9ASTR</name>
<keyword evidence="2" id="KW-1185">Reference proteome</keyword>
<evidence type="ECO:0000313" key="1">
    <source>
        <dbReference type="EMBL" id="KAI3818334.1"/>
    </source>
</evidence>
<dbReference type="Proteomes" id="UP001056120">
    <property type="component" value="Linkage Group LG04"/>
</dbReference>